<evidence type="ECO:0000313" key="2">
    <source>
        <dbReference type="EMBL" id="MDP4546106.1"/>
    </source>
</evidence>
<feature type="transmembrane region" description="Helical" evidence="1">
    <location>
        <begin position="20"/>
        <end position="41"/>
    </location>
</feature>
<name>A0ABT9HK15_9GAMM</name>
<dbReference type="PROSITE" id="PS51257">
    <property type="entry name" value="PROKAR_LIPOPROTEIN"/>
    <property type="match status" value="1"/>
</dbReference>
<proteinExistence type="predicted"/>
<keyword evidence="3" id="KW-1185">Reference proteome</keyword>
<sequence>MSTKRYKLVLRYSSPVTMWFGMLVACFAWIMHITLLLTPLWDDNAHLGHGICAELAPIVSAAKQYEQIQTDIAQTNHNIPIDSAARHFLHHNASLSLASPATVKPVITVDAAPSQEALYSKDKIESAESNPDAVKYSGCDLCTAMSAALLPVAFTHTDSALIELSTVSVTFLYRSHTYSPSNFLRPLARAPPSDTPI</sequence>
<organism evidence="2 3">
    <name type="scientific">Psychrobacter faecalis</name>
    <dbReference type="NCBI Taxonomy" id="180588"/>
    <lineage>
        <taxon>Bacteria</taxon>
        <taxon>Pseudomonadati</taxon>
        <taxon>Pseudomonadota</taxon>
        <taxon>Gammaproteobacteria</taxon>
        <taxon>Moraxellales</taxon>
        <taxon>Moraxellaceae</taxon>
        <taxon>Psychrobacter</taxon>
    </lineage>
</organism>
<protein>
    <submittedName>
        <fullName evidence="2">Uncharacterized protein</fullName>
    </submittedName>
</protein>
<reference evidence="2 3" key="1">
    <citation type="submission" date="2023-08" db="EMBL/GenBank/DDBJ databases">
        <authorList>
            <person name="Kumar R."/>
        </authorList>
    </citation>
    <scope>NUCLEOTIDE SEQUENCE [LARGE SCALE GENOMIC DNA]</scope>
    <source>
        <strain evidence="2 3">LUR13</strain>
    </source>
</reference>
<evidence type="ECO:0000256" key="1">
    <source>
        <dbReference type="SAM" id="Phobius"/>
    </source>
</evidence>
<keyword evidence="1" id="KW-0812">Transmembrane</keyword>
<comment type="caution">
    <text evidence="2">The sequence shown here is derived from an EMBL/GenBank/DDBJ whole genome shotgun (WGS) entry which is preliminary data.</text>
</comment>
<dbReference type="Proteomes" id="UP001228171">
    <property type="component" value="Unassembled WGS sequence"/>
</dbReference>
<evidence type="ECO:0000313" key="3">
    <source>
        <dbReference type="Proteomes" id="UP001228171"/>
    </source>
</evidence>
<accession>A0ABT9HK15</accession>
<dbReference type="EMBL" id="JAVAJI010000037">
    <property type="protein sequence ID" value="MDP4546106.1"/>
    <property type="molecule type" value="Genomic_DNA"/>
</dbReference>
<gene>
    <name evidence="2" type="ORF">Q8P09_13585</name>
</gene>
<keyword evidence="1" id="KW-1133">Transmembrane helix</keyword>
<keyword evidence="1" id="KW-0472">Membrane</keyword>
<dbReference type="RefSeq" id="WP_305936163.1">
    <property type="nucleotide sequence ID" value="NZ_JAVAJI010000037.1"/>
</dbReference>